<dbReference type="PRINTS" id="PR00171">
    <property type="entry name" value="SUGRTRNSPORT"/>
</dbReference>
<proteinExistence type="inferred from homology"/>
<name>A0A194S155_RHOGW</name>
<dbReference type="InterPro" id="IPR050814">
    <property type="entry name" value="Myo-inositol_Transporter"/>
</dbReference>
<organism evidence="11 12">
    <name type="scientific">Rhodotorula graminis (strain WP1)</name>
    <dbReference type="NCBI Taxonomy" id="578459"/>
    <lineage>
        <taxon>Eukaryota</taxon>
        <taxon>Fungi</taxon>
        <taxon>Dikarya</taxon>
        <taxon>Basidiomycota</taxon>
        <taxon>Pucciniomycotina</taxon>
        <taxon>Microbotryomycetes</taxon>
        <taxon>Sporidiobolales</taxon>
        <taxon>Sporidiobolaceae</taxon>
        <taxon>Rhodotorula</taxon>
    </lineage>
</organism>
<reference evidence="11 12" key="1">
    <citation type="journal article" date="2015" name="Front. Microbiol.">
        <title>Genome sequence of the plant growth promoting endophytic yeast Rhodotorula graminis WP1.</title>
        <authorList>
            <person name="Firrincieli A."/>
            <person name="Otillar R."/>
            <person name="Salamov A."/>
            <person name="Schmutz J."/>
            <person name="Khan Z."/>
            <person name="Redman R.S."/>
            <person name="Fleck N.D."/>
            <person name="Lindquist E."/>
            <person name="Grigoriev I.V."/>
            <person name="Doty S.L."/>
        </authorList>
    </citation>
    <scope>NUCLEOTIDE SEQUENCE [LARGE SCALE GENOMIC DNA]</scope>
    <source>
        <strain evidence="11 12">WP1</strain>
    </source>
</reference>
<dbReference type="Proteomes" id="UP000053890">
    <property type="component" value="Unassembled WGS sequence"/>
</dbReference>
<dbReference type="GeneID" id="28972722"/>
<dbReference type="InterPro" id="IPR005829">
    <property type="entry name" value="Sugar_transporter_CS"/>
</dbReference>
<dbReference type="GO" id="GO:0005365">
    <property type="term" value="F:myo-inositol transmembrane transporter activity"/>
    <property type="evidence" value="ECO:0007669"/>
    <property type="project" value="UniProtKB-ARBA"/>
</dbReference>
<feature type="transmembrane region" description="Helical" evidence="9">
    <location>
        <begin position="29"/>
        <end position="46"/>
    </location>
</feature>
<dbReference type="PANTHER" id="PTHR48020">
    <property type="entry name" value="PROTON MYO-INOSITOL COTRANSPORTER"/>
    <property type="match status" value="1"/>
</dbReference>
<dbReference type="SUPFAM" id="SSF103473">
    <property type="entry name" value="MFS general substrate transporter"/>
    <property type="match status" value="1"/>
</dbReference>
<keyword evidence="7 9" id="KW-0472">Membrane</keyword>
<evidence type="ECO:0000256" key="2">
    <source>
        <dbReference type="ARBA" id="ARBA00010992"/>
    </source>
</evidence>
<evidence type="ECO:0000256" key="1">
    <source>
        <dbReference type="ARBA" id="ARBA00004651"/>
    </source>
</evidence>
<dbReference type="GO" id="GO:0005886">
    <property type="term" value="C:plasma membrane"/>
    <property type="evidence" value="ECO:0007669"/>
    <property type="project" value="UniProtKB-SubCell"/>
</dbReference>
<evidence type="ECO:0000259" key="10">
    <source>
        <dbReference type="PROSITE" id="PS50850"/>
    </source>
</evidence>
<feature type="transmembrane region" description="Helical" evidence="9">
    <location>
        <begin position="116"/>
        <end position="139"/>
    </location>
</feature>
<dbReference type="RefSeq" id="XP_018270324.1">
    <property type="nucleotide sequence ID" value="XM_018412273.1"/>
</dbReference>
<evidence type="ECO:0000256" key="8">
    <source>
        <dbReference type="ARBA" id="ARBA00049119"/>
    </source>
</evidence>
<feature type="transmembrane region" description="Helical" evidence="9">
    <location>
        <begin position="322"/>
        <end position="345"/>
    </location>
</feature>
<keyword evidence="5 9" id="KW-0812">Transmembrane</keyword>
<dbReference type="Gene3D" id="1.20.1250.20">
    <property type="entry name" value="MFS general substrate transporter like domains"/>
    <property type="match status" value="1"/>
</dbReference>
<dbReference type="GO" id="GO:1904679">
    <property type="term" value="P:myo-inositol import across plasma membrane"/>
    <property type="evidence" value="ECO:0007669"/>
    <property type="project" value="UniProtKB-ARBA"/>
</dbReference>
<dbReference type="STRING" id="578459.A0A194S155"/>
<dbReference type="FunFam" id="1.20.1250.20:FF:000073">
    <property type="entry name" value="MFS myo-inositol transporter, putative"/>
    <property type="match status" value="1"/>
</dbReference>
<feature type="transmembrane region" description="Helical" evidence="9">
    <location>
        <begin position="145"/>
        <end position="166"/>
    </location>
</feature>
<keyword evidence="12" id="KW-1185">Reference proteome</keyword>
<dbReference type="InterPro" id="IPR036259">
    <property type="entry name" value="MFS_trans_sf"/>
</dbReference>
<evidence type="ECO:0000313" key="12">
    <source>
        <dbReference type="Proteomes" id="UP000053890"/>
    </source>
</evidence>
<evidence type="ECO:0000256" key="7">
    <source>
        <dbReference type="ARBA" id="ARBA00023136"/>
    </source>
</evidence>
<dbReference type="PROSITE" id="PS00216">
    <property type="entry name" value="SUGAR_TRANSPORT_1"/>
    <property type="match status" value="2"/>
</dbReference>
<feature type="transmembrane region" description="Helical" evidence="9">
    <location>
        <begin position="432"/>
        <end position="453"/>
    </location>
</feature>
<evidence type="ECO:0000256" key="9">
    <source>
        <dbReference type="SAM" id="Phobius"/>
    </source>
</evidence>
<comment type="catalytic activity">
    <reaction evidence="8">
        <text>myo-inositol(out) + H(+)(out) = myo-inositol(in) + H(+)(in)</text>
        <dbReference type="Rhea" id="RHEA:60364"/>
        <dbReference type="ChEBI" id="CHEBI:15378"/>
        <dbReference type="ChEBI" id="CHEBI:17268"/>
    </reaction>
</comment>
<protein>
    <recommendedName>
        <fullName evidence="10">Major facilitator superfamily (MFS) profile domain-containing protein</fullName>
    </recommendedName>
</protein>
<feature type="transmembrane region" description="Helical" evidence="9">
    <location>
        <begin position="365"/>
        <end position="390"/>
    </location>
</feature>
<keyword evidence="3" id="KW-0813">Transport</keyword>
<feature type="transmembrane region" description="Helical" evidence="9">
    <location>
        <begin position="294"/>
        <end position="315"/>
    </location>
</feature>
<dbReference type="InterPro" id="IPR020846">
    <property type="entry name" value="MFS_dom"/>
</dbReference>
<evidence type="ECO:0000256" key="4">
    <source>
        <dbReference type="ARBA" id="ARBA00022475"/>
    </source>
</evidence>
<accession>A0A194S155</accession>
<feature type="non-terminal residue" evidence="11">
    <location>
        <position position="1"/>
    </location>
</feature>
<dbReference type="Pfam" id="PF00083">
    <property type="entry name" value="Sugar_tr"/>
    <property type="match status" value="1"/>
</dbReference>
<feature type="transmembrane region" description="Helical" evidence="9">
    <location>
        <begin position="82"/>
        <end position="104"/>
    </location>
</feature>
<dbReference type="InterPro" id="IPR003663">
    <property type="entry name" value="Sugar/inositol_transpt"/>
</dbReference>
<evidence type="ECO:0000313" key="11">
    <source>
        <dbReference type="EMBL" id="KPV74275.1"/>
    </source>
</evidence>
<evidence type="ECO:0000256" key="5">
    <source>
        <dbReference type="ARBA" id="ARBA00022692"/>
    </source>
</evidence>
<keyword evidence="4" id="KW-1003">Cell membrane</keyword>
<comment type="similarity">
    <text evidence="2">Belongs to the major facilitator superfamily. Sugar transporter (TC 2.A.1.1) family.</text>
</comment>
<evidence type="ECO:0000256" key="3">
    <source>
        <dbReference type="ARBA" id="ARBA00022448"/>
    </source>
</evidence>
<feature type="transmembrane region" description="Helical" evidence="9">
    <location>
        <begin position="258"/>
        <end position="282"/>
    </location>
</feature>
<dbReference type="PROSITE" id="PS50850">
    <property type="entry name" value="MFS"/>
    <property type="match status" value="1"/>
</dbReference>
<feature type="transmembrane region" description="Helical" evidence="9">
    <location>
        <begin position="58"/>
        <end position="76"/>
    </location>
</feature>
<evidence type="ECO:0000256" key="6">
    <source>
        <dbReference type="ARBA" id="ARBA00022989"/>
    </source>
</evidence>
<feature type="domain" description="Major facilitator superfamily (MFS) profile" evidence="10">
    <location>
        <begin position="1"/>
        <end position="457"/>
    </location>
</feature>
<dbReference type="AlphaFoldDB" id="A0A194S155"/>
<dbReference type="EMBL" id="KQ474080">
    <property type="protein sequence ID" value="KPV74275.1"/>
    <property type="molecule type" value="Genomic_DNA"/>
</dbReference>
<dbReference type="OMA" id="MQPGSCL"/>
<sequence length="559" mass="59497">GYDTGVCSGALLQIGDTLGGQPLTTSQETAIVVSALWGALAGSLVASKVADWAGRKPVVLGAAVLFAVGALEQAAAQTLKEVLFGRVMVGLAVGLASMVLPVYLGEISPPAFRGRIVGSLVVLITGGQVIAYCITAAFMHVDKAFRWSFGLGAVPAILQLVLSFSIPESPRWLVRQGRLVAARRNLSLLSPHATPASIQHRLDAIQADAPDIRGEHAPTASKADWRTRLRDVVRMYSWDELRQGRLGSLWRDRASRRALAVAVGLQWFQQSTGFNNLMYYSGKILAETHLSQPAAFAIFIAVSNFIATLVALRLIDRVGRRYLLLRTFVGMVLGMALLAFAFLFIPVGDVEGPGDAAKPGTSPWAFVALAAMVGFCVSYALGIGNVAWVVQAEVFNQDLRAIGNGLATAANWSGNLVVSSTFLHISKALTPAGAFALFSCVSVAAWLFVYFSLPGAPTTSLSLSFLTSCPSGPDRLSMRLFARRDQGPVARGGPGALRAARRARAGSLDLLGRCRRDDGARLGRSRELLRRRRGERGGRGAGSDGFDARRLLGERAAAA</sequence>
<dbReference type="PROSITE" id="PS00217">
    <property type="entry name" value="SUGAR_TRANSPORT_2"/>
    <property type="match status" value="1"/>
</dbReference>
<dbReference type="PANTHER" id="PTHR48020:SF12">
    <property type="entry name" value="PROTON MYO-INOSITOL COTRANSPORTER"/>
    <property type="match status" value="1"/>
</dbReference>
<dbReference type="InterPro" id="IPR005828">
    <property type="entry name" value="MFS_sugar_transport-like"/>
</dbReference>
<dbReference type="OrthoDB" id="6339427at2759"/>
<gene>
    <name evidence="11" type="ORF">RHOBADRAFT_15713</name>
</gene>
<comment type="subcellular location">
    <subcellularLocation>
        <location evidence="1">Cell membrane</location>
        <topology evidence="1">Multi-pass membrane protein</topology>
    </subcellularLocation>
</comment>
<keyword evidence="6 9" id="KW-1133">Transmembrane helix</keyword>